<reference evidence="2" key="2">
    <citation type="submission" date="2020-09" db="EMBL/GenBank/DDBJ databases">
        <authorList>
            <person name="Sun Q."/>
            <person name="Zhou Y."/>
        </authorList>
    </citation>
    <scope>NUCLEOTIDE SEQUENCE</scope>
    <source>
        <strain evidence="2">CGMCC 1.15519</strain>
    </source>
</reference>
<feature type="transmembrane region" description="Helical" evidence="1">
    <location>
        <begin position="174"/>
        <end position="192"/>
    </location>
</feature>
<feature type="transmembrane region" description="Helical" evidence="1">
    <location>
        <begin position="46"/>
        <end position="64"/>
    </location>
</feature>
<evidence type="ECO:0000256" key="1">
    <source>
        <dbReference type="SAM" id="Phobius"/>
    </source>
</evidence>
<name>A0A916ZQY1_9SPHN</name>
<feature type="transmembrane region" description="Helical" evidence="1">
    <location>
        <begin position="385"/>
        <end position="404"/>
    </location>
</feature>
<sequence length="421" mass="44613">MTVLPIDLPQFNRNSPAAVRLPIAIVLVSIVTIPTLLFYFSLATSLALGSSVTAIFVTIAALLAPNRLRSPILRSLAFVGIVALAIGLHLAVAGMLHPTDAWHAAASLLPLTVIIVGGTVLANAMKATSDQRFDRAVRIVLAVMGLFVIAKLLGLRVPASREFSNPIFPFTEPSHFVLLLVPFYMYACVAATSRRRLAILALGLVLIVSLESLTLAIGWMLVVLVCSRGWLVPAGVAGLSAIVLTQVDLAYFLDRLDFSDETTNLSTLVYLQGWELVDEALRTTQGWGLGFQQLGLQGTNSEISRVIYLILGADGNILDGGFGLAKLVGEFGVIGIVLAAGVVTLGVQSLLRLRQAARQPRGASRSTIFAHAVLASYLVEFLVRGTGYFSATAILLVAALLLRFGPGKASGFSITGANVAI</sequence>
<dbReference type="EMBL" id="BMJM01000004">
    <property type="protein sequence ID" value="GGE09809.1"/>
    <property type="molecule type" value="Genomic_DNA"/>
</dbReference>
<evidence type="ECO:0000313" key="2">
    <source>
        <dbReference type="EMBL" id="GGE09809.1"/>
    </source>
</evidence>
<comment type="caution">
    <text evidence="2">The sequence shown here is derived from an EMBL/GenBank/DDBJ whole genome shotgun (WGS) entry which is preliminary data.</text>
</comment>
<feature type="transmembrane region" description="Helical" evidence="1">
    <location>
        <begin position="21"/>
        <end position="40"/>
    </location>
</feature>
<reference evidence="2" key="1">
    <citation type="journal article" date="2014" name="Int. J. Syst. Evol. Microbiol.">
        <title>Complete genome sequence of Corynebacterium casei LMG S-19264T (=DSM 44701T), isolated from a smear-ripened cheese.</title>
        <authorList>
            <consortium name="US DOE Joint Genome Institute (JGI-PGF)"/>
            <person name="Walter F."/>
            <person name="Albersmeier A."/>
            <person name="Kalinowski J."/>
            <person name="Ruckert C."/>
        </authorList>
    </citation>
    <scope>NUCLEOTIDE SEQUENCE</scope>
    <source>
        <strain evidence="2">CGMCC 1.15519</strain>
    </source>
</reference>
<keyword evidence="1" id="KW-1133">Transmembrane helix</keyword>
<organism evidence="2 3">
    <name type="scientific">Sandarakinorhabdus glacialis</name>
    <dbReference type="NCBI Taxonomy" id="1614636"/>
    <lineage>
        <taxon>Bacteria</taxon>
        <taxon>Pseudomonadati</taxon>
        <taxon>Pseudomonadota</taxon>
        <taxon>Alphaproteobacteria</taxon>
        <taxon>Sphingomonadales</taxon>
        <taxon>Sphingosinicellaceae</taxon>
        <taxon>Sandarakinorhabdus</taxon>
    </lineage>
</organism>
<feature type="transmembrane region" description="Helical" evidence="1">
    <location>
        <begin position="199"/>
        <end position="224"/>
    </location>
</feature>
<accession>A0A916ZQY1</accession>
<keyword evidence="1" id="KW-0812">Transmembrane</keyword>
<gene>
    <name evidence="2" type="ORF">GCM10011529_15160</name>
</gene>
<feature type="transmembrane region" description="Helical" evidence="1">
    <location>
        <begin position="102"/>
        <end position="124"/>
    </location>
</feature>
<dbReference type="RefSeq" id="WP_188762324.1">
    <property type="nucleotide sequence ID" value="NZ_BMJM01000004.1"/>
</dbReference>
<proteinExistence type="predicted"/>
<protein>
    <submittedName>
        <fullName evidence="2">Uncharacterized protein</fullName>
    </submittedName>
</protein>
<keyword evidence="3" id="KW-1185">Reference proteome</keyword>
<keyword evidence="1" id="KW-0472">Membrane</keyword>
<dbReference type="AlphaFoldDB" id="A0A916ZQY1"/>
<feature type="transmembrane region" description="Helical" evidence="1">
    <location>
        <begin position="136"/>
        <end position="154"/>
    </location>
</feature>
<feature type="transmembrane region" description="Helical" evidence="1">
    <location>
        <begin position="331"/>
        <end position="351"/>
    </location>
</feature>
<evidence type="ECO:0000313" key="3">
    <source>
        <dbReference type="Proteomes" id="UP000635071"/>
    </source>
</evidence>
<dbReference type="Proteomes" id="UP000635071">
    <property type="component" value="Unassembled WGS sequence"/>
</dbReference>
<feature type="transmembrane region" description="Helical" evidence="1">
    <location>
        <begin position="76"/>
        <end position="96"/>
    </location>
</feature>